<dbReference type="PANTHER" id="PTHR43312:SF1">
    <property type="entry name" value="NADP-DEPENDENT OXIDOREDUCTASE DOMAIN-CONTAINING PROTEIN"/>
    <property type="match status" value="1"/>
</dbReference>
<protein>
    <submittedName>
        <fullName evidence="1">Oxidoreductase</fullName>
    </submittedName>
</protein>
<dbReference type="Proteomes" id="UP000501325">
    <property type="component" value="Chromosome"/>
</dbReference>
<name>A0A6G7EJC3_9CAUL</name>
<evidence type="ECO:0000313" key="2">
    <source>
        <dbReference type="EMBL" id="VDC50711.1"/>
    </source>
</evidence>
<proteinExistence type="predicted"/>
<evidence type="ECO:0000313" key="3">
    <source>
        <dbReference type="Proteomes" id="UP000289220"/>
    </source>
</evidence>
<keyword evidence="3" id="KW-1185">Reference proteome</keyword>
<reference evidence="1 4" key="2">
    <citation type="submission" date="2020-01" db="EMBL/GenBank/DDBJ databases">
        <authorList>
            <person name="Wang S."/>
        </authorList>
    </citation>
    <scope>NUCLEOTIDE SEQUENCE [LARGE SCALE GENOMIC DNA]</scope>
    <source>
        <strain evidence="1 4">D151-2-6</strain>
    </source>
</reference>
<dbReference type="AlphaFoldDB" id="A0A6G7EJC3"/>
<dbReference type="RefSeq" id="WP_008261640.1">
    <property type="nucleotide sequence ID" value="NZ_CP048751.1"/>
</dbReference>
<dbReference type="Proteomes" id="UP000289220">
    <property type="component" value="Unassembled WGS sequence"/>
</dbReference>
<organism evidence="2 3">
    <name type="scientific">Brevundimonas mediterranea</name>
    <dbReference type="NCBI Taxonomy" id="74329"/>
    <lineage>
        <taxon>Bacteria</taxon>
        <taxon>Pseudomonadati</taxon>
        <taxon>Pseudomonadota</taxon>
        <taxon>Alphaproteobacteria</taxon>
        <taxon>Caulobacterales</taxon>
        <taxon>Caulobacteraceae</taxon>
        <taxon>Brevundimonas</taxon>
    </lineage>
</organism>
<dbReference type="KEGG" id="bmed:GYM46_11045"/>
<accession>A0A6G7EJC3</accession>
<dbReference type="InterPro" id="IPR036812">
    <property type="entry name" value="NAD(P)_OxRdtase_dom_sf"/>
</dbReference>
<evidence type="ECO:0000313" key="4">
    <source>
        <dbReference type="Proteomes" id="UP000501325"/>
    </source>
</evidence>
<dbReference type="Gene3D" id="3.20.20.100">
    <property type="entry name" value="NADP-dependent oxidoreductase domain"/>
    <property type="match status" value="1"/>
</dbReference>
<gene>
    <name evidence="2" type="ORF">BREV_BREV_02200</name>
    <name evidence="1" type="ORF">GYM46_11045</name>
</gene>
<evidence type="ECO:0000313" key="1">
    <source>
        <dbReference type="EMBL" id="QIH73439.1"/>
    </source>
</evidence>
<dbReference type="EMBL" id="UXHF01000045">
    <property type="protein sequence ID" value="VDC50711.1"/>
    <property type="molecule type" value="Genomic_DNA"/>
</dbReference>
<dbReference type="InterPro" id="IPR053135">
    <property type="entry name" value="AKR2_Oxidoreductase"/>
</dbReference>
<dbReference type="SUPFAM" id="SSF51430">
    <property type="entry name" value="NAD(P)-linked oxidoreductase"/>
    <property type="match status" value="1"/>
</dbReference>
<dbReference type="EMBL" id="CP048751">
    <property type="protein sequence ID" value="QIH73439.1"/>
    <property type="molecule type" value="Genomic_DNA"/>
</dbReference>
<sequence length="302" mass="32395">MRYRPFGVSGAAISNLTLSFGLDNLARGREGALNLLYSALEAGVNSYRLETADPVAAEVLGEALAHVDRKLVCVSLTLGVGAGREAARDFSAEGMTGAIDRVLHFSGLGWIDVAVLHEPGEHELPQSSLNALKALRATGRIKLLGVAGGGEVMDTYVSTGAFDALVTPFDINADWRLRNRVRAAREQDMSVFAYDYFTDRRAKPRGTEPVAKKGFFGLGGAPKRPPQSRQSDAFGFLYRTPNWPAEAICLSYVLTDPTISSVIIRANDVERLSMLASTPERDLPPGLAAQIEMGRVTASAAA</sequence>
<dbReference type="PANTHER" id="PTHR43312">
    <property type="entry name" value="D-THREO-ALDOSE 1-DEHYDROGENASE"/>
    <property type="match status" value="1"/>
</dbReference>
<reference evidence="2 3" key="1">
    <citation type="submission" date="2018-11" db="EMBL/GenBank/DDBJ databases">
        <authorList>
            <person name="Peiro R."/>
            <person name="Begona"/>
            <person name="Cbmso G."/>
            <person name="Lopez M."/>
            <person name="Gonzalez S."/>
            <person name="Sacristan E."/>
            <person name="Castillo E."/>
        </authorList>
    </citation>
    <scope>NUCLEOTIDE SEQUENCE [LARGE SCALE GENOMIC DNA]</scope>
    <source>
        <strain evidence="2">Brev_genome</strain>
    </source>
</reference>